<organism evidence="2 3">
    <name type="scientific">Plakobranchus ocellatus</name>
    <dbReference type="NCBI Taxonomy" id="259542"/>
    <lineage>
        <taxon>Eukaryota</taxon>
        <taxon>Metazoa</taxon>
        <taxon>Spiralia</taxon>
        <taxon>Lophotrochozoa</taxon>
        <taxon>Mollusca</taxon>
        <taxon>Gastropoda</taxon>
        <taxon>Heterobranchia</taxon>
        <taxon>Euthyneura</taxon>
        <taxon>Panpulmonata</taxon>
        <taxon>Sacoglossa</taxon>
        <taxon>Placobranchoidea</taxon>
        <taxon>Plakobranchidae</taxon>
        <taxon>Plakobranchus</taxon>
    </lineage>
</organism>
<feature type="region of interest" description="Disordered" evidence="1">
    <location>
        <begin position="1"/>
        <end position="69"/>
    </location>
</feature>
<comment type="caution">
    <text evidence="2">The sequence shown here is derived from an EMBL/GenBank/DDBJ whole genome shotgun (WGS) entry which is preliminary data.</text>
</comment>
<keyword evidence="3" id="KW-1185">Reference proteome</keyword>
<dbReference type="Proteomes" id="UP000735302">
    <property type="component" value="Unassembled WGS sequence"/>
</dbReference>
<evidence type="ECO:0000256" key="1">
    <source>
        <dbReference type="SAM" id="MobiDB-lite"/>
    </source>
</evidence>
<feature type="compositionally biased region" description="Polar residues" evidence="1">
    <location>
        <begin position="21"/>
        <end position="31"/>
    </location>
</feature>
<dbReference type="EMBL" id="BLXT01003739">
    <property type="protein sequence ID" value="GFO04540.1"/>
    <property type="molecule type" value="Genomic_DNA"/>
</dbReference>
<dbReference type="AlphaFoldDB" id="A0AAV4A8P6"/>
<proteinExistence type="predicted"/>
<protein>
    <submittedName>
        <fullName evidence="2">Uncharacterized protein</fullName>
    </submittedName>
</protein>
<feature type="compositionally biased region" description="Basic residues" evidence="1">
    <location>
        <begin position="7"/>
        <end position="17"/>
    </location>
</feature>
<gene>
    <name evidence="2" type="ORF">PoB_003104500</name>
</gene>
<reference evidence="2 3" key="1">
    <citation type="journal article" date="2021" name="Elife">
        <title>Chloroplast acquisition without the gene transfer in kleptoplastic sea slugs, Plakobranchus ocellatus.</title>
        <authorList>
            <person name="Maeda T."/>
            <person name="Takahashi S."/>
            <person name="Yoshida T."/>
            <person name="Shimamura S."/>
            <person name="Takaki Y."/>
            <person name="Nagai Y."/>
            <person name="Toyoda A."/>
            <person name="Suzuki Y."/>
            <person name="Arimoto A."/>
            <person name="Ishii H."/>
            <person name="Satoh N."/>
            <person name="Nishiyama T."/>
            <person name="Hasebe M."/>
            <person name="Maruyama T."/>
            <person name="Minagawa J."/>
            <person name="Obokata J."/>
            <person name="Shigenobu S."/>
        </authorList>
    </citation>
    <scope>NUCLEOTIDE SEQUENCE [LARGE SCALE GENOMIC DNA]</scope>
</reference>
<sequence>MEIQRKSYVRRKTRRKVLATSWASSSDQSDWNSDKDPDYVPQDEQPSDDDWMPTEKMRTPRKSTQSQPITPLKYMQVYVDAMRVIADPSCSDCELQNNHRGPYRLVPPPAHKELRVGNQDCFLHSPELSSLYLQLHRLKTWTICPQILALLLLRDLPNSEGQEEKME</sequence>
<evidence type="ECO:0000313" key="3">
    <source>
        <dbReference type="Proteomes" id="UP000735302"/>
    </source>
</evidence>
<name>A0AAV4A8P6_9GAST</name>
<accession>A0AAV4A8P6</accession>
<evidence type="ECO:0000313" key="2">
    <source>
        <dbReference type="EMBL" id="GFO04540.1"/>
    </source>
</evidence>